<dbReference type="Gene3D" id="3.40.50.300">
    <property type="entry name" value="P-loop containing nucleotide triphosphate hydrolases"/>
    <property type="match status" value="1"/>
</dbReference>
<dbReference type="SMART" id="SM00382">
    <property type="entry name" value="AAA"/>
    <property type="match status" value="1"/>
</dbReference>
<dbReference type="PANTHER" id="PTHR30050">
    <property type="entry name" value="CHROMOSOMAL REPLICATION INITIATOR PROTEIN DNAA"/>
    <property type="match status" value="1"/>
</dbReference>
<sequence length="289" mass="32275">MMNTKVALKQLMATHFITVDVSCPECGGAMTAWKEPTPDTPPRCPPVCMECGYRSVKKKEATTAKNLYESSLIKKAKDYFLNGSVLTDRKSLHKKIGNYYPSNQESTKAKNISMKFCEKTLLGEIHHLILTGGVGVGKSHLAIGCLNEILVKSNYSKKVLFVSYRELLEQLKFAMNDEEARKAITGVAMSEIKAADVVVLDDIGAELGDFNKRDEKGNLILSRASNFDIDTLTGILESRIDKPTIITSNLKSKEIQYCYGERIVSRMATHSNGFMHRFTNTKDYRLKTA</sequence>
<reference evidence="1 2" key="1">
    <citation type="submission" date="2019-02" db="EMBL/GenBank/DDBJ databases">
        <title>From farm to fork: dissemination of Tn554::fexA-optrA in linezolid-resistant Enterococcus faecalis clones from chicken feces and meat in Tunisia.</title>
        <authorList>
            <person name="Tedim A.P."/>
            <person name="Elghaieb H."/>
            <person name="Abbassi M.S."/>
            <person name="Novais C."/>
            <person name="Hassen A."/>
            <person name="Peixe L."/>
            <person name="Freitas A.R."/>
        </authorList>
    </citation>
    <scope>NUCLEOTIDE SEQUENCE [LARGE SCALE GENOMIC DNA]</scope>
    <source>
        <strain evidence="1 2">728T</strain>
    </source>
</reference>
<dbReference type="CDD" id="cd00009">
    <property type="entry name" value="AAA"/>
    <property type="match status" value="1"/>
</dbReference>
<dbReference type="RefSeq" id="WP_002399409.1">
    <property type="nucleotide sequence ID" value="NZ_CABEGK010000063.1"/>
</dbReference>
<comment type="caution">
    <text evidence="1">The sequence shown here is derived from an EMBL/GenBank/DDBJ whole genome shotgun (WGS) entry which is preliminary data.</text>
</comment>
<dbReference type="AlphaFoldDB" id="A0A2S7M3B0"/>
<dbReference type="InterPro" id="IPR002611">
    <property type="entry name" value="IstB_ATP-bd"/>
</dbReference>
<dbReference type="InterPro" id="IPR027417">
    <property type="entry name" value="P-loop_NTPase"/>
</dbReference>
<dbReference type="EMBL" id="SEWT01000002">
    <property type="protein sequence ID" value="RYU34604.1"/>
    <property type="molecule type" value="Genomic_DNA"/>
</dbReference>
<dbReference type="GO" id="GO:0005524">
    <property type="term" value="F:ATP binding"/>
    <property type="evidence" value="ECO:0007669"/>
    <property type="project" value="InterPro"/>
</dbReference>
<gene>
    <name evidence="1" type="ORF">EU507_03820</name>
</gene>
<organism evidence="1 2">
    <name type="scientific">Enterococcus faecalis</name>
    <name type="common">Streptococcus faecalis</name>
    <dbReference type="NCBI Taxonomy" id="1351"/>
    <lineage>
        <taxon>Bacteria</taxon>
        <taxon>Bacillati</taxon>
        <taxon>Bacillota</taxon>
        <taxon>Bacilli</taxon>
        <taxon>Lactobacillales</taxon>
        <taxon>Enterococcaceae</taxon>
        <taxon>Enterococcus</taxon>
    </lineage>
</organism>
<name>A0A2S7M3B0_ENTFL</name>
<dbReference type="Pfam" id="PF01695">
    <property type="entry name" value="IstB_IS21"/>
    <property type="match status" value="1"/>
</dbReference>
<evidence type="ECO:0000313" key="2">
    <source>
        <dbReference type="Proteomes" id="UP000292223"/>
    </source>
</evidence>
<accession>A0A2S7M3B0</accession>
<dbReference type="PANTHER" id="PTHR30050:SF8">
    <property type="entry name" value="PRIMOSOMAL PROTEIN DNAI"/>
    <property type="match status" value="1"/>
</dbReference>
<proteinExistence type="predicted"/>
<evidence type="ECO:0000313" key="1">
    <source>
        <dbReference type="EMBL" id="RYU34604.1"/>
    </source>
</evidence>
<dbReference type="InterPro" id="IPR003593">
    <property type="entry name" value="AAA+_ATPase"/>
</dbReference>
<dbReference type="Proteomes" id="UP000292223">
    <property type="component" value="Unassembled WGS sequence"/>
</dbReference>
<dbReference type="GO" id="GO:0006260">
    <property type="term" value="P:DNA replication"/>
    <property type="evidence" value="ECO:0007669"/>
    <property type="project" value="TreeGrafter"/>
</dbReference>
<protein>
    <submittedName>
        <fullName evidence="1">AAA family ATPase</fullName>
    </submittedName>
</protein>
<dbReference type="SUPFAM" id="SSF52540">
    <property type="entry name" value="P-loop containing nucleoside triphosphate hydrolases"/>
    <property type="match status" value="1"/>
</dbReference>